<name>A0AAV4UW53_9ARAC</name>
<comment type="caution">
    <text evidence="1">The sequence shown here is derived from an EMBL/GenBank/DDBJ whole genome shotgun (WGS) entry which is preliminary data.</text>
</comment>
<evidence type="ECO:0000313" key="2">
    <source>
        <dbReference type="Proteomes" id="UP001054837"/>
    </source>
</evidence>
<reference evidence="1 2" key="1">
    <citation type="submission" date="2021-06" db="EMBL/GenBank/DDBJ databases">
        <title>Caerostris darwini draft genome.</title>
        <authorList>
            <person name="Kono N."/>
            <person name="Arakawa K."/>
        </authorList>
    </citation>
    <scope>NUCLEOTIDE SEQUENCE [LARGE SCALE GENOMIC DNA]</scope>
</reference>
<gene>
    <name evidence="1" type="ORF">CDAR_201941</name>
</gene>
<sequence>MSDISKYANLNKGQFPSTTINLSRSFKSTFINPARLFAQAVNVNSTEIETTAPVSSTSITENNKQTLDILAQLSLPKELQTILATFSKLI</sequence>
<evidence type="ECO:0000313" key="1">
    <source>
        <dbReference type="EMBL" id="GIY61951.1"/>
    </source>
</evidence>
<dbReference type="Proteomes" id="UP001054837">
    <property type="component" value="Unassembled WGS sequence"/>
</dbReference>
<dbReference type="AlphaFoldDB" id="A0AAV4UW53"/>
<organism evidence="1 2">
    <name type="scientific">Caerostris darwini</name>
    <dbReference type="NCBI Taxonomy" id="1538125"/>
    <lineage>
        <taxon>Eukaryota</taxon>
        <taxon>Metazoa</taxon>
        <taxon>Ecdysozoa</taxon>
        <taxon>Arthropoda</taxon>
        <taxon>Chelicerata</taxon>
        <taxon>Arachnida</taxon>
        <taxon>Araneae</taxon>
        <taxon>Araneomorphae</taxon>
        <taxon>Entelegynae</taxon>
        <taxon>Araneoidea</taxon>
        <taxon>Araneidae</taxon>
        <taxon>Caerostris</taxon>
    </lineage>
</organism>
<accession>A0AAV4UW53</accession>
<proteinExistence type="predicted"/>
<protein>
    <submittedName>
        <fullName evidence="1">Uncharacterized protein</fullName>
    </submittedName>
</protein>
<keyword evidence="2" id="KW-1185">Reference proteome</keyword>
<dbReference type="EMBL" id="BPLQ01012017">
    <property type="protein sequence ID" value="GIY61951.1"/>
    <property type="molecule type" value="Genomic_DNA"/>
</dbReference>